<reference evidence="1" key="1">
    <citation type="submission" date="2019-09" db="EMBL/GenBank/DDBJ databases">
        <title>Draft genome information of white flower Hibiscus syriacus.</title>
        <authorList>
            <person name="Kim Y.-M."/>
        </authorList>
    </citation>
    <scope>NUCLEOTIDE SEQUENCE [LARGE SCALE GENOMIC DNA]</scope>
    <source>
        <strain evidence="1">YM2019G1</strain>
    </source>
</reference>
<evidence type="ECO:0000313" key="2">
    <source>
        <dbReference type="Proteomes" id="UP000436088"/>
    </source>
</evidence>
<proteinExistence type="predicted"/>
<keyword evidence="2" id="KW-1185">Reference proteome</keyword>
<evidence type="ECO:0000313" key="1">
    <source>
        <dbReference type="EMBL" id="KAE8695409.1"/>
    </source>
</evidence>
<organism evidence="1 2">
    <name type="scientific">Hibiscus syriacus</name>
    <name type="common">Rose of Sharon</name>
    <dbReference type="NCBI Taxonomy" id="106335"/>
    <lineage>
        <taxon>Eukaryota</taxon>
        <taxon>Viridiplantae</taxon>
        <taxon>Streptophyta</taxon>
        <taxon>Embryophyta</taxon>
        <taxon>Tracheophyta</taxon>
        <taxon>Spermatophyta</taxon>
        <taxon>Magnoliopsida</taxon>
        <taxon>eudicotyledons</taxon>
        <taxon>Gunneridae</taxon>
        <taxon>Pentapetalae</taxon>
        <taxon>rosids</taxon>
        <taxon>malvids</taxon>
        <taxon>Malvales</taxon>
        <taxon>Malvaceae</taxon>
        <taxon>Malvoideae</taxon>
        <taxon>Hibiscus</taxon>
    </lineage>
</organism>
<gene>
    <name evidence="1" type="ORF">F3Y22_tig00110716pilonHSYRG00196</name>
</gene>
<comment type="caution">
    <text evidence="1">The sequence shown here is derived from an EMBL/GenBank/DDBJ whole genome shotgun (WGS) entry which is preliminary data.</text>
</comment>
<dbReference type="Proteomes" id="UP000436088">
    <property type="component" value="Unassembled WGS sequence"/>
</dbReference>
<name>A0A6A2ZVX3_HIBSY</name>
<dbReference type="AlphaFoldDB" id="A0A6A2ZVX3"/>
<accession>A0A6A2ZVX3</accession>
<sequence length="189" mass="21697">MSASVRWYAGMLEQNMMVSRMLGYHLHSPPRSNNRNKVSDSDLFKEMDDLVNFADHLSTVPASLYLQHESLVYEAVRLVSEDYRLVQREIFVRVAELGARTTVLSLSECTHFLNSINRLDGCKERVSLLLVNRNRNDDLWDLIKETKENLVATMEKEKEGKMVVIAAVGNESRKLTGFSELYRLASRGR</sequence>
<protein>
    <submittedName>
        <fullName evidence="1">MATE efflux family protein isoform 1</fullName>
    </submittedName>
</protein>
<dbReference type="EMBL" id="VEPZ02001084">
    <property type="protein sequence ID" value="KAE8695409.1"/>
    <property type="molecule type" value="Genomic_DNA"/>
</dbReference>